<reference evidence="1" key="1">
    <citation type="submission" date="2014-09" db="EMBL/GenBank/DDBJ databases">
        <authorList>
            <person name="Magalhaes I.L.F."/>
            <person name="Oliveira U."/>
            <person name="Santos F.R."/>
            <person name="Vidigal T.H.D.A."/>
            <person name="Brescovit A.D."/>
            <person name="Santos A.J."/>
        </authorList>
    </citation>
    <scope>NUCLEOTIDE SEQUENCE</scope>
    <source>
        <tissue evidence="1">Shoot tissue taken approximately 20 cm above the soil surface</tissue>
    </source>
</reference>
<proteinExistence type="predicted"/>
<accession>A0A0A9GLM7</accession>
<reference evidence="1" key="2">
    <citation type="journal article" date="2015" name="Data Brief">
        <title>Shoot transcriptome of the giant reed, Arundo donax.</title>
        <authorList>
            <person name="Barrero R.A."/>
            <person name="Guerrero F.D."/>
            <person name="Moolhuijzen P."/>
            <person name="Goolsby J.A."/>
            <person name="Tidwell J."/>
            <person name="Bellgard S.E."/>
            <person name="Bellgard M.I."/>
        </authorList>
    </citation>
    <scope>NUCLEOTIDE SEQUENCE</scope>
    <source>
        <tissue evidence="1">Shoot tissue taken approximately 20 cm above the soil surface</tissue>
    </source>
</reference>
<name>A0A0A9GLM7_ARUDO</name>
<dbReference type="AlphaFoldDB" id="A0A0A9GLM7"/>
<protein>
    <submittedName>
        <fullName evidence="1">Uncharacterized protein</fullName>
    </submittedName>
</protein>
<dbReference type="EMBL" id="GBRH01171881">
    <property type="protein sequence ID" value="JAE26015.1"/>
    <property type="molecule type" value="Transcribed_RNA"/>
</dbReference>
<sequence length="63" mass="7557">MYTSPLGTNRTPPQKQILFHSWNQLLLYISMINKSTTNKNRTMEKLIKCWSSAKHKHYWSRDC</sequence>
<organism evidence="1">
    <name type="scientific">Arundo donax</name>
    <name type="common">Giant reed</name>
    <name type="synonym">Donax arundinaceus</name>
    <dbReference type="NCBI Taxonomy" id="35708"/>
    <lineage>
        <taxon>Eukaryota</taxon>
        <taxon>Viridiplantae</taxon>
        <taxon>Streptophyta</taxon>
        <taxon>Embryophyta</taxon>
        <taxon>Tracheophyta</taxon>
        <taxon>Spermatophyta</taxon>
        <taxon>Magnoliopsida</taxon>
        <taxon>Liliopsida</taxon>
        <taxon>Poales</taxon>
        <taxon>Poaceae</taxon>
        <taxon>PACMAD clade</taxon>
        <taxon>Arundinoideae</taxon>
        <taxon>Arundineae</taxon>
        <taxon>Arundo</taxon>
    </lineage>
</organism>
<evidence type="ECO:0000313" key="1">
    <source>
        <dbReference type="EMBL" id="JAE26015.1"/>
    </source>
</evidence>